<sequence length="601" mass="67362">MTDINQLAQNWLKWDRNPKTHKEIEQLVEAKDENELRARLENRIAFGTAGIVSTTIVQSHMNIGPMKAGFANMNDLTVIQASQGLSIYVQETISQAQSKGVVVGYDGRYNSEVFAKLTAATFASKGFKVYLFSKIVPTPFVAFAVPELGASVGVMVTASHNPKDDNGYKVYWDNGCQINTPHDKGIAKQIDLNLEPWTINIDKLLSSELVNDPLETISNAYFSKIYSYSVKNRSTPLELANEKVVYTAMHGVGGDYVKKAFETFKLPPYVEVAQQIKPDPAFPTVAFPNPEEGKGALKLSIETAESVNSRLILANDPDADRLAVAEKLKDGSWKVFNGNEIGILLADWAWTNAKINHPDVPAEKFFMINTAVSSAMLKTMAKKEGYICEETLTGFKWVGNKAKEMIDQGYKFLFAYEEAIGFMYGDVSLDKDGVRCAPIFAEYALNLYANGSSCQDHLDHLMQRYGYHISKNRYFFCYEPSKMVRIFNDIRKSNNGQFPDKCGPYEIIRIRDLTVDYDTAYPDNKARLPVSTSTQMITFYFKNGAIATLRGSGTEPKLKYYVEMIGDNKQEVESTLQQVVQQVIDNFLQPVVNQLTPPKDD</sequence>
<dbReference type="GeneID" id="14870754"/>
<keyword evidence="10" id="KW-0119">Carbohydrate metabolism</keyword>
<accession>F4Q0H6</accession>
<dbReference type="PROSITE" id="PS00710">
    <property type="entry name" value="PGM_PMM"/>
    <property type="match status" value="1"/>
</dbReference>
<evidence type="ECO:0000313" key="15">
    <source>
        <dbReference type="Proteomes" id="UP000007797"/>
    </source>
</evidence>
<feature type="domain" description="Alpha-D-phosphohexomutase alpha/beta/alpha" evidence="11">
    <location>
        <begin position="69"/>
        <end position="191"/>
    </location>
</feature>
<evidence type="ECO:0000259" key="12">
    <source>
        <dbReference type="Pfam" id="PF02879"/>
    </source>
</evidence>
<dbReference type="OrthoDB" id="8300170at2759"/>
<dbReference type="KEGG" id="dfa:DFA_03821"/>
<keyword evidence="6" id="KW-0597">Phosphoprotein</keyword>
<protein>
    <submittedName>
        <fullName evidence="14">Phosphoglucomutase</fullName>
    </submittedName>
</protein>
<evidence type="ECO:0000256" key="1">
    <source>
        <dbReference type="ARBA" id="ARBA00001946"/>
    </source>
</evidence>
<evidence type="ECO:0000256" key="9">
    <source>
        <dbReference type="ARBA" id="ARBA00023235"/>
    </source>
</evidence>
<keyword evidence="4" id="KW-0963">Cytoplasm</keyword>
<comment type="subcellular location">
    <subcellularLocation>
        <location evidence="2">Cytoplasm</location>
    </subcellularLocation>
</comment>
<evidence type="ECO:0000256" key="7">
    <source>
        <dbReference type="ARBA" id="ARBA00022723"/>
    </source>
</evidence>
<feature type="domain" description="Alpha-D-phosphohexomutase alpha/beta/alpha" evidence="13">
    <location>
        <begin position="337"/>
        <end position="465"/>
    </location>
</feature>
<comment type="similarity">
    <text evidence="3">Belongs to the phosphohexose mutase family.</text>
</comment>
<dbReference type="PANTHER" id="PTHR45745:SF1">
    <property type="entry name" value="PHOSPHOGLUCOMUTASE 2B-RELATED"/>
    <property type="match status" value="1"/>
</dbReference>
<dbReference type="GO" id="GO:0006006">
    <property type="term" value="P:glucose metabolic process"/>
    <property type="evidence" value="ECO:0007669"/>
    <property type="project" value="UniProtKB-KW"/>
</dbReference>
<dbReference type="RefSeq" id="XP_004366231.1">
    <property type="nucleotide sequence ID" value="XM_004366174.1"/>
</dbReference>
<dbReference type="GO" id="GO:0008973">
    <property type="term" value="F:phosphopentomutase activity"/>
    <property type="evidence" value="ECO:0007669"/>
    <property type="project" value="TreeGrafter"/>
</dbReference>
<dbReference type="Pfam" id="PF02878">
    <property type="entry name" value="PGM_PMM_I"/>
    <property type="match status" value="1"/>
</dbReference>
<dbReference type="InterPro" id="IPR036900">
    <property type="entry name" value="A-D-PHexomutase_C_sf"/>
</dbReference>
<keyword evidence="15" id="KW-1185">Reference proteome</keyword>
<evidence type="ECO:0000259" key="11">
    <source>
        <dbReference type="Pfam" id="PF02878"/>
    </source>
</evidence>
<comment type="cofactor">
    <cofactor evidence="1">
        <name>Mg(2+)</name>
        <dbReference type="ChEBI" id="CHEBI:18420"/>
    </cofactor>
</comment>
<dbReference type="PANTHER" id="PTHR45745">
    <property type="entry name" value="PHOSPHOMANNOMUTASE 45A"/>
    <property type="match status" value="1"/>
</dbReference>
<gene>
    <name evidence="14" type="primary">pgmB</name>
    <name evidence="14" type="ORF">DFA_03821</name>
</gene>
<dbReference type="SUPFAM" id="SSF55957">
    <property type="entry name" value="Phosphoglucomutase, C-terminal domain"/>
    <property type="match status" value="1"/>
</dbReference>
<keyword evidence="7" id="KW-0479">Metal-binding</keyword>
<dbReference type="GO" id="GO:0006166">
    <property type="term" value="P:purine ribonucleoside salvage"/>
    <property type="evidence" value="ECO:0007669"/>
    <property type="project" value="TreeGrafter"/>
</dbReference>
<evidence type="ECO:0000256" key="5">
    <source>
        <dbReference type="ARBA" id="ARBA00022526"/>
    </source>
</evidence>
<evidence type="ECO:0000256" key="3">
    <source>
        <dbReference type="ARBA" id="ARBA00010231"/>
    </source>
</evidence>
<dbReference type="PRINTS" id="PR00509">
    <property type="entry name" value="PGMPMM"/>
</dbReference>
<dbReference type="Gene3D" id="3.30.310.50">
    <property type="entry name" value="Alpha-D-phosphohexomutase, C-terminal domain"/>
    <property type="match status" value="1"/>
</dbReference>
<dbReference type="InterPro" id="IPR016055">
    <property type="entry name" value="A-D-PHexomutase_a/b/a-I/II/III"/>
</dbReference>
<dbReference type="Pfam" id="PF02880">
    <property type="entry name" value="PGM_PMM_III"/>
    <property type="match status" value="1"/>
</dbReference>
<evidence type="ECO:0000256" key="6">
    <source>
        <dbReference type="ARBA" id="ARBA00022553"/>
    </source>
</evidence>
<evidence type="ECO:0000259" key="13">
    <source>
        <dbReference type="Pfam" id="PF02880"/>
    </source>
</evidence>
<dbReference type="AlphaFoldDB" id="F4Q0H6"/>
<keyword evidence="9" id="KW-0413">Isomerase</keyword>
<dbReference type="Pfam" id="PF02879">
    <property type="entry name" value="PGM_PMM_II"/>
    <property type="match status" value="1"/>
</dbReference>
<dbReference type="Proteomes" id="UP000007797">
    <property type="component" value="Unassembled WGS sequence"/>
</dbReference>
<evidence type="ECO:0000256" key="8">
    <source>
        <dbReference type="ARBA" id="ARBA00022842"/>
    </source>
</evidence>
<feature type="domain" description="Alpha-D-phosphohexomutase alpha/beta/alpha" evidence="12">
    <location>
        <begin position="224"/>
        <end position="327"/>
    </location>
</feature>
<dbReference type="FunFam" id="3.40.120.10:FF:000035">
    <property type="entry name" value="Pgm3p"/>
    <property type="match status" value="1"/>
</dbReference>
<evidence type="ECO:0000313" key="14">
    <source>
        <dbReference type="EMBL" id="EGG18327.1"/>
    </source>
</evidence>
<dbReference type="SUPFAM" id="SSF53738">
    <property type="entry name" value="Phosphoglucomutase, first 3 domains"/>
    <property type="match status" value="3"/>
</dbReference>
<dbReference type="GO" id="GO:0005737">
    <property type="term" value="C:cytoplasm"/>
    <property type="evidence" value="ECO:0007669"/>
    <property type="project" value="UniProtKB-SubCell"/>
</dbReference>
<dbReference type="CDD" id="cd05799">
    <property type="entry name" value="PGM2"/>
    <property type="match status" value="1"/>
</dbReference>
<reference evidence="15" key="1">
    <citation type="journal article" date="2011" name="Genome Res.">
        <title>Phylogeny-wide analysis of social amoeba genomes highlights ancient origins for complex intercellular communication.</title>
        <authorList>
            <person name="Heidel A.J."/>
            <person name="Lawal H.M."/>
            <person name="Felder M."/>
            <person name="Schilde C."/>
            <person name="Helps N.R."/>
            <person name="Tunggal B."/>
            <person name="Rivero F."/>
            <person name="John U."/>
            <person name="Schleicher M."/>
            <person name="Eichinger L."/>
            <person name="Platzer M."/>
            <person name="Noegel A.A."/>
            <person name="Schaap P."/>
            <person name="Gloeckner G."/>
        </authorList>
    </citation>
    <scope>NUCLEOTIDE SEQUENCE [LARGE SCALE GENOMIC DNA]</scope>
    <source>
        <strain evidence="15">SH3</strain>
    </source>
</reference>
<organism evidence="14 15">
    <name type="scientific">Cavenderia fasciculata</name>
    <name type="common">Slime mold</name>
    <name type="synonym">Dictyostelium fasciculatum</name>
    <dbReference type="NCBI Taxonomy" id="261658"/>
    <lineage>
        <taxon>Eukaryota</taxon>
        <taxon>Amoebozoa</taxon>
        <taxon>Evosea</taxon>
        <taxon>Eumycetozoa</taxon>
        <taxon>Dictyostelia</taxon>
        <taxon>Acytosteliales</taxon>
        <taxon>Cavenderiaceae</taxon>
        <taxon>Cavenderia</taxon>
    </lineage>
</organism>
<dbReference type="Gene3D" id="3.40.120.10">
    <property type="entry name" value="Alpha-D-Glucose-1,6-Bisphosphate, subunit A, domain 3"/>
    <property type="match status" value="3"/>
</dbReference>
<name>F4Q0H6_CACFS</name>
<dbReference type="GO" id="GO:0000287">
    <property type="term" value="F:magnesium ion binding"/>
    <property type="evidence" value="ECO:0007669"/>
    <property type="project" value="InterPro"/>
</dbReference>
<proteinExistence type="inferred from homology"/>
<dbReference type="InterPro" id="IPR016066">
    <property type="entry name" value="A-D-PHexomutase_CS"/>
</dbReference>
<dbReference type="EMBL" id="GL883018">
    <property type="protein sequence ID" value="EGG18327.1"/>
    <property type="molecule type" value="Genomic_DNA"/>
</dbReference>
<keyword evidence="5" id="KW-0313">Glucose metabolism</keyword>
<dbReference type="InterPro" id="IPR005841">
    <property type="entry name" value="Alpha-D-phosphohexomutase_SF"/>
</dbReference>
<dbReference type="InterPro" id="IPR005846">
    <property type="entry name" value="A-D-PHexomutase_a/b/a-III"/>
</dbReference>
<evidence type="ECO:0000256" key="2">
    <source>
        <dbReference type="ARBA" id="ARBA00004496"/>
    </source>
</evidence>
<evidence type="ECO:0000256" key="10">
    <source>
        <dbReference type="ARBA" id="ARBA00023277"/>
    </source>
</evidence>
<dbReference type="InterPro" id="IPR005845">
    <property type="entry name" value="A-D-PHexomutase_a/b/a-II"/>
</dbReference>
<dbReference type="STRING" id="1054147.F4Q0H6"/>
<dbReference type="InterPro" id="IPR005844">
    <property type="entry name" value="A-D-PHexomutase_a/b/a-I"/>
</dbReference>
<dbReference type="GO" id="GO:0005634">
    <property type="term" value="C:nucleus"/>
    <property type="evidence" value="ECO:0007669"/>
    <property type="project" value="TreeGrafter"/>
</dbReference>
<keyword evidence="8" id="KW-0460">Magnesium</keyword>
<evidence type="ECO:0000256" key="4">
    <source>
        <dbReference type="ARBA" id="ARBA00022490"/>
    </source>
</evidence>
<dbReference type="OMA" id="GYCVDPE"/>